<dbReference type="InterPro" id="IPR020846">
    <property type="entry name" value="MFS_dom"/>
</dbReference>
<comment type="caution">
    <text evidence="3">The sequence shown here is derived from an EMBL/GenBank/DDBJ whole genome shotgun (WGS) entry which is preliminary data.</text>
</comment>
<keyword evidence="1" id="KW-0812">Transmembrane</keyword>
<feature type="transmembrane region" description="Helical" evidence="1">
    <location>
        <begin position="142"/>
        <end position="162"/>
    </location>
</feature>
<evidence type="ECO:0000259" key="2">
    <source>
        <dbReference type="PROSITE" id="PS50850"/>
    </source>
</evidence>
<feature type="transmembrane region" description="Helical" evidence="1">
    <location>
        <begin position="70"/>
        <end position="88"/>
    </location>
</feature>
<feature type="transmembrane region" description="Helical" evidence="1">
    <location>
        <begin position="108"/>
        <end position="135"/>
    </location>
</feature>
<organism evidence="3 4">
    <name type="scientific">Saezia sanguinis</name>
    <dbReference type="NCBI Taxonomy" id="1965230"/>
    <lineage>
        <taxon>Bacteria</taxon>
        <taxon>Pseudomonadati</taxon>
        <taxon>Pseudomonadota</taxon>
        <taxon>Betaproteobacteria</taxon>
        <taxon>Burkholderiales</taxon>
        <taxon>Saeziaceae</taxon>
        <taxon>Saezia</taxon>
    </lineage>
</organism>
<dbReference type="NCBIfam" id="TIGR00808">
    <property type="entry name" value="malonate_madM"/>
    <property type="match status" value="1"/>
</dbReference>
<dbReference type="RefSeq" id="WP_126978011.1">
    <property type="nucleotide sequence ID" value="NZ_PQSP01000001.1"/>
</dbReference>
<sequence length="258" mass="25901">MEVDIVGIVQSLFSKNGLVMAFMIVGVILWGSGLISKYLTKGRIASSAMAILIGLILAFIGGATTGGSKGLADVSLFSGIGIMGGAMLRDYAIISTAFGAKLSELTKAGLAGLLSLFIGIVGCYIVAAVIAYMFGYHSAVDVATIAAGAVTFIVGPVTGAALGASSDIMALSIAAGVVKSVLVMILTPLLAKPFGLRNPQAAMVYGGLMGTTSGVAAGLAATDTRLVPYGAVVATFYTGFGCLLCPSVLFLITKAILG</sequence>
<gene>
    <name evidence="3" type="ORF">CUZ56_00599</name>
</gene>
<dbReference type="InterPro" id="IPR018402">
    <property type="entry name" value="Mal/Na_symporter_MadM_N"/>
</dbReference>
<dbReference type="AlphaFoldDB" id="A0A433SHH5"/>
<proteinExistence type="predicted"/>
<feature type="transmembrane region" description="Helical" evidence="1">
    <location>
        <begin position="12"/>
        <end position="32"/>
    </location>
</feature>
<keyword evidence="1" id="KW-1133">Transmembrane helix</keyword>
<evidence type="ECO:0000313" key="3">
    <source>
        <dbReference type="EMBL" id="RUS68114.1"/>
    </source>
</evidence>
<dbReference type="PROSITE" id="PS50850">
    <property type="entry name" value="MFS"/>
    <property type="match status" value="1"/>
</dbReference>
<dbReference type="Proteomes" id="UP000286947">
    <property type="component" value="Unassembled WGS sequence"/>
</dbReference>
<evidence type="ECO:0000256" key="1">
    <source>
        <dbReference type="SAM" id="Phobius"/>
    </source>
</evidence>
<feature type="transmembrane region" description="Helical" evidence="1">
    <location>
        <begin position="44"/>
        <end position="63"/>
    </location>
</feature>
<evidence type="ECO:0000313" key="4">
    <source>
        <dbReference type="Proteomes" id="UP000286947"/>
    </source>
</evidence>
<dbReference type="OrthoDB" id="4964461at2"/>
<feature type="transmembrane region" description="Helical" evidence="1">
    <location>
        <begin position="202"/>
        <end position="221"/>
    </location>
</feature>
<feature type="transmembrane region" description="Helical" evidence="1">
    <location>
        <begin position="168"/>
        <end position="190"/>
    </location>
</feature>
<reference evidence="3 4" key="1">
    <citation type="submission" date="2018-01" db="EMBL/GenBank/DDBJ databases">
        <title>Saezia sanguinis gen. nov., sp. nov., in the order Burkholderiales isolated from human blood.</title>
        <authorList>
            <person name="Medina-Pascual M.J."/>
            <person name="Valdezate S."/>
            <person name="Monzon S."/>
            <person name="Cuesta I."/>
            <person name="Carrasco G."/>
            <person name="Villalon P."/>
            <person name="Saez-Nieto J.A."/>
        </authorList>
    </citation>
    <scope>NUCLEOTIDE SEQUENCE [LARGE SCALE GENOMIC DNA]</scope>
    <source>
        <strain evidence="3 4">CNM695-12</strain>
    </source>
</reference>
<protein>
    <recommendedName>
        <fullName evidence="2">Major facilitator superfamily (MFS) profile domain-containing protein</fullName>
    </recommendedName>
</protein>
<keyword evidence="1" id="KW-0472">Membrane</keyword>
<dbReference type="InterPro" id="IPR004691">
    <property type="entry name" value="Mal/Na_symporter_MadM"/>
</dbReference>
<accession>A0A433SHH5</accession>
<name>A0A433SHH5_9BURK</name>
<dbReference type="Pfam" id="PF03818">
    <property type="entry name" value="MadM"/>
    <property type="match status" value="1"/>
</dbReference>
<feature type="domain" description="Major facilitator superfamily (MFS) profile" evidence="2">
    <location>
        <begin position="127"/>
        <end position="258"/>
    </location>
</feature>
<feature type="transmembrane region" description="Helical" evidence="1">
    <location>
        <begin position="227"/>
        <end position="252"/>
    </location>
</feature>
<dbReference type="GO" id="GO:0044668">
    <property type="term" value="F:sodium:malonate symporter activity"/>
    <property type="evidence" value="ECO:0007669"/>
    <property type="project" value="InterPro"/>
</dbReference>
<keyword evidence="4" id="KW-1185">Reference proteome</keyword>
<dbReference type="EMBL" id="PQSP01000001">
    <property type="protein sequence ID" value="RUS68114.1"/>
    <property type="molecule type" value="Genomic_DNA"/>
</dbReference>